<evidence type="ECO:0000256" key="1">
    <source>
        <dbReference type="ARBA" id="ARBA00012528"/>
    </source>
</evidence>
<dbReference type="InterPro" id="IPR050469">
    <property type="entry name" value="Diguanylate_Cyclase"/>
</dbReference>
<evidence type="ECO:0000256" key="3">
    <source>
        <dbReference type="SAM" id="MobiDB-lite"/>
    </source>
</evidence>
<evidence type="ECO:0000256" key="4">
    <source>
        <dbReference type="SAM" id="Phobius"/>
    </source>
</evidence>
<feature type="domain" description="GGDEF" evidence="5">
    <location>
        <begin position="494"/>
        <end position="635"/>
    </location>
</feature>
<dbReference type="SMART" id="SM00267">
    <property type="entry name" value="GGDEF"/>
    <property type="match status" value="1"/>
</dbReference>
<dbReference type="NCBIfam" id="TIGR00254">
    <property type="entry name" value="GGDEF"/>
    <property type="match status" value="1"/>
</dbReference>
<keyword evidence="4" id="KW-1133">Transmembrane helix</keyword>
<dbReference type="InterPro" id="IPR043128">
    <property type="entry name" value="Rev_trsase/Diguanyl_cyclase"/>
</dbReference>
<keyword evidence="4" id="KW-0472">Membrane</keyword>
<evidence type="ECO:0000313" key="6">
    <source>
        <dbReference type="EMBL" id="MDR7269316.1"/>
    </source>
</evidence>
<dbReference type="SUPFAM" id="SSF48452">
    <property type="entry name" value="TPR-like"/>
    <property type="match status" value="1"/>
</dbReference>
<dbReference type="Pfam" id="PF00990">
    <property type="entry name" value="GGDEF"/>
    <property type="match status" value="1"/>
</dbReference>
<keyword evidence="7" id="KW-1185">Reference proteome</keyword>
<dbReference type="InterPro" id="IPR019734">
    <property type="entry name" value="TPR_rpt"/>
</dbReference>
<feature type="region of interest" description="Disordered" evidence="3">
    <location>
        <begin position="1"/>
        <end position="27"/>
    </location>
</feature>
<dbReference type="InterPro" id="IPR011990">
    <property type="entry name" value="TPR-like_helical_dom_sf"/>
</dbReference>
<dbReference type="EC" id="2.7.7.65" evidence="1"/>
<dbReference type="PANTHER" id="PTHR45138:SF9">
    <property type="entry name" value="DIGUANYLATE CYCLASE DGCM-RELATED"/>
    <property type="match status" value="1"/>
</dbReference>
<evidence type="ECO:0000256" key="2">
    <source>
        <dbReference type="ARBA" id="ARBA00034247"/>
    </source>
</evidence>
<feature type="compositionally biased region" description="Low complexity" evidence="3">
    <location>
        <begin position="7"/>
        <end position="19"/>
    </location>
</feature>
<dbReference type="PROSITE" id="PS50887">
    <property type="entry name" value="GGDEF"/>
    <property type="match status" value="1"/>
</dbReference>
<dbReference type="EMBL" id="JAVDXU010000001">
    <property type="protein sequence ID" value="MDR7269316.1"/>
    <property type="molecule type" value="Genomic_DNA"/>
</dbReference>
<organism evidence="6 7">
    <name type="scientific">Roseateles saccharophilus</name>
    <name type="common">Pseudomonas saccharophila</name>
    <dbReference type="NCBI Taxonomy" id="304"/>
    <lineage>
        <taxon>Bacteria</taxon>
        <taxon>Pseudomonadati</taxon>
        <taxon>Pseudomonadota</taxon>
        <taxon>Betaproteobacteria</taxon>
        <taxon>Burkholderiales</taxon>
        <taxon>Sphaerotilaceae</taxon>
        <taxon>Roseateles</taxon>
    </lineage>
</organism>
<dbReference type="InterPro" id="IPR000160">
    <property type="entry name" value="GGDEF_dom"/>
</dbReference>
<proteinExistence type="predicted"/>
<name>A0ABU1YM83_ROSSA</name>
<evidence type="ECO:0000313" key="7">
    <source>
        <dbReference type="Proteomes" id="UP001180453"/>
    </source>
</evidence>
<comment type="catalytic activity">
    <reaction evidence="2">
        <text>2 GTP = 3',3'-c-di-GMP + 2 diphosphate</text>
        <dbReference type="Rhea" id="RHEA:24898"/>
        <dbReference type="ChEBI" id="CHEBI:33019"/>
        <dbReference type="ChEBI" id="CHEBI:37565"/>
        <dbReference type="ChEBI" id="CHEBI:58805"/>
        <dbReference type="EC" id="2.7.7.65"/>
    </reaction>
</comment>
<keyword evidence="4" id="KW-0812">Transmembrane</keyword>
<sequence>MGWPGLAQAQPVAAASTARQEAKPDLASVKRKIEADDRRRPMASIELARQALAAGGLKQQDRNWLRIRLVNDLIRLDRTDEVLAETATGRQQATDARESLHFDRLAMRALVEARRHREVLTRYENVAAQLPTLAADGPDADARLLAADVWRLAGTAMMGLGRLPEATELLVQALRILDERPDAVFEFSQALTAMALVHSRSGRIDEALRTVQRAIDASEAAADRSALSSYYLRKAHFLGLLGRPDEQLAGLLKARAAAREELRPANAAVAATNLADVALQKKDYPAALAYAEEAIPLVERSGGQEPLWVCWVNKGIALNRLGRPEGLDWMRKAIAAFASTPGMAANAADVQGLLAEELAFAHDYPRAYEAAVQFKRMTDEVRKAADQKRITDANAAYEADKRRRQIDALEQETKYQRRFRWVLALAAAAGLAAAVIAAVSRHHVKRAYQAMRDMAFSDPLTGLRNRRHLVDTLHEDLAQARRLRSNAGDAATNADVVFMMIDVDHFKAVNDVHGHAAGDAVLKQCAAVLHGLLRESDTLVRWGGEEFLVLARQTHAAGIHVLAERLRAGVAGHDFLLGDGQVLRKTCSIGYACHPLQRQGDGEAAVDWNDTLALADQCLYVAKASGRNLWVGITPGARPPGSHADIRELRAGVDAGLWTLHHGAGREIVWPAA</sequence>
<protein>
    <recommendedName>
        <fullName evidence="1">diguanylate cyclase</fullName>
        <ecNumber evidence="1">2.7.7.65</ecNumber>
    </recommendedName>
</protein>
<reference evidence="6 7" key="1">
    <citation type="submission" date="2023-07" db="EMBL/GenBank/DDBJ databases">
        <title>Sorghum-associated microbial communities from plants grown in Nebraska, USA.</title>
        <authorList>
            <person name="Schachtman D."/>
        </authorList>
    </citation>
    <scope>NUCLEOTIDE SEQUENCE [LARGE SCALE GENOMIC DNA]</scope>
    <source>
        <strain evidence="6 7">BE314</strain>
    </source>
</reference>
<dbReference type="CDD" id="cd01949">
    <property type="entry name" value="GGDEF"/>
    <property type="match status" value="1"/>
</dbReference>
<evidence type="ECO:0000259" key="5">
    <source>
        <dbReference type="PROSITE" id="PS50887"/>
    </source>
</evidence>
<dbReference type="RefSeq" id="WP_310263879.1">
    <property type="nucleotide sequence ID" value="NZ_JAVDXU010000001.1"/>
</dbReference>
<comment type="caution">
    <text evidence="6">The sequence shown here is derived from an EMBL/GenBank/DDBJ whole genome shotgun (WGS) entry which is preliminary data.</text>
</comment>
<gene>
    <name evidence="6" type="ORF">J2X20_001945</name>
</gene>
<feature type="transmembrane region" description="Helical" evidence="4">
    <location>
        <begin position="419"/>
        <end position="439"/>
    </location>
</feature>
<dbReference type="Proteomes" id="UP001180453">
    <property type="component" value="Unassembled WGS sequence"/>
</dbReference>
<dbReference type="PANTHER" id="PTHR45138">
    <property type="entry name" value="REGULATORY COMPONENTS OF SENSORY TRANSDUCTION SYSTEM"/>
    <property type="match status" value="1"/>
</dbReference>
<dbReference type="SMART" id="SM00028">
    <property type="entry name" value="TPR"/>
    <property type="match status" value="3"/>
</dbReference>
<dbReference type="Gene3D" id="3.30.70.270">
    <property type="match status" value="1"/>
</dbReference>
<dbReference type="InterPro" id="IPR029787">
    <property type="entry name" value="Nucleotide_cyclase"/>
</dbReference>
<accession>A0ABU1YM83</accession>
<dbReference type="Gene3D" id="1.25.40.10">
    <property type="entry name" value="Tetratricopeptide repeat domain"/>
    <property type="match status" value="2"/>
</dbReference>
<dbReference type="SUPFAM" id="SSF55073">
    <property type="entry name" value="Nucleotide cyclase"/>
    <property type="match status" value="1"/>
</dbReference>